<evidence type="ECO:0000256" key="9">
    <source>
        <dbReference type="ARBA" id="ARBA00022777"/>
    </source>
</evidence>
<evidence type="ECO:0000313" key="18">
    <source>
        <dbReference type="Proteomes" id="UP000504604"/>
    </source>
</evidence>
<dbReference type="FunFam" id="3.30.200.20:FF:000178">
    <property type="entry name" value="serine/threonine-protein kinase PBS1-like"/>
    <property type="match status" value="1"/>
</dbReference>
<keyword evidence="14" id="KW-0325">Glycoprotein</keyword>
<evidence type="ECO:0000256" key="6">
    <source>
        <dbReference type="ARBA" id="ARBA00022729"/>
    </source>
</evidence>
<dbReference type="OrthoDB" id="4062651at2759"/>
<dbReference type="PANTHER" id="PTHR47973">
    <property type="entry name" value="CYSTEINE-RICH RECEPTOR-LIKE PROTEIN KINASE 3"/>
    <property type="match status" value="1"/>
</dbReference>
<keyword evidence="8 15" id="KW-0547">Nucleotide-binding</keyword>
<dbReference type="Pfam" id="PF00069">
    <property type="entry name" value="Pkinase"/>
    <property type="match status" value="1"/>
</dbReference>
<dbReference type="GO" id="GO:0005524">
    <property type="term" value="F:ATP binding"/>
    <property type="evidence" value="ECO:0007669"/>
    <property type="project" value="UniProtKB-UniRule"/>
</dbReference>
<dbReference type="InParanoid" id="A0A6I9UA61"/>
<dbReference type="Gramene" id="SIN_1004397.t">
    <property type="protein sequence ID" value="SIN_1004397.t"/>
    <property type="gene ID" value="SIN_1004397"/>
</dbReference>
<name>A0A6I9UA61_SESIN</name>
<evidence type="ECO:0000256" key="1">
    <source>
        <dbReference type="ARBA" id="ARBA00004167"/>
    </source>
</evidence>
<keyword evidence="9 19" id="KW-0418">Kinase</keyword>
<evidence type="ECO:0000313" key="19">
    <source>
        <dbReference type="RefSeq" id="XP_011094672.1"/>
    </source>
</evidence>
<dbReference type="CDD" id="cd14066">
    <property type="entry name" value="STKc_IRAK"/>
    <property type="match status" value="1"/>
</dbReference>
<dbReference type="GeneID" id="105174314"/>
<evidence type="ECO:0000256" key="11">
    <source>
        <dbReference type="ARBA" id="ARBA00022989"/>
    </source>
</evidence>
<dbReference type="Proteomes" id="UP000504604">
    <property type="component" value="Linkage group LG11"/>
</dbReference>
<feature type="domain" description="Protein kinase" evidence="17">
    <location>
        <begin position="88"/>
        <end position="367"/>
    </location>
</feature>
<evidence type="ECO:0000259" key="17">
    <source>
        <dbReference type="PROSITE" id="PS50011"/>
    </source>
</evidence>
<evidence type="ECO:0000256" key="13">
    <source>
        <dbReference type="ARBA" id="ARBA00023170"/>
    </source>
</evidence>
<gene>
    <name evidence="19" type="primary">LOC105174314</name>
</gene>
<dbReference type="InterPro" id="IPR017441">
    <property type="entry name" value="Protein_kinase_ATP_BS"/>
</dbReference>
<keyword evidence="18" id="KW-1185">Reference proteome</keyword>
<keyword evidence="13" id="KW-0675">Receptor</keyword>
<evidence type="ECO:0000256" key="4">
    <source>
        <dbReference type="ARBA" id="ARBA00022679"/>
    </source>
</evidence>
<organism evidence="18 19">
    <name type="scientific">Sesamum indicum</name>
    <name type="common">Oriental sesame</name>
    <name type="synonym">Sesamum orientale</name>
    <dbReference type="NCBI Taxonomy" id="4182"/>
    <lineage>
        <taxon>Eukaryota</taxon>
        <taxon>Viridiplantae</taxon>
        <taxon>Streptophyta</taxon>
        <taxon>Embryophyta</taxon>
        <taxon>Tracheophyta</taxon>
        <taxon>Spermatophyta</taxon>
        <taxon>Magnoliopsida</taxon>
        <taxon>eudicotyledons</taxon>
        <taxon>Gunneridae</taxon>
        <taxon>Pentapetalae</taxon>
        <taxon>asterids</taxon>
        <taxon>lamiids</taxon>
        <taxon>Lamiales</taxon>
        <taxon>Pedaliaceae</taxon>
        <taxon>Sesamum</taxon>
    </lineage>
</organism>
<keyword evidence="7" id="KW-0677">Repeat</keyword>
<dbReference type="InterPro" id="IPR052059">
    <property type="entry name" value="CR_Ser/Thr_kinase"/>
</dbReference>
<dbReference type="RefSeq" id="XP_011094672.1">
    <property type="nucleotide sequence ID" value="XM_011096370.2"/>
</dbReference>
<dbReference type="PROSITE" id="PS00107">
    <property type="entry name" value="PROTEIN_KINASE_ATP"/>
    <property type="match status" value="1"/>
</dbReference>
<keyword evidence="5" id="KW-0812">Transmembrane</keyword>
<keyword evidence="4" id="KW-0808">Transferase</keyword>
<keyword evidence="3" id="KW-0597">Phosphoprotein</keyword>
<dbReference type="Gene3D" id="3.30.200.20">
    <property type="entry name" value="Phosphorylase Kinase, domain 1"/>
    <property type="match status" value="1"/>
</dbReference>
<dbReference type="InterPro" id="IPR011009">
    <property type="entry name" value="Kinase-like_dom_sf"/>
</dbReference>
<accession>A0A6I9UA61</accession>
<dbReference type="FunFam" id="1.10.510.10:FF:000044">
    <property type="entry name" value="Putative LRR receptor-like serine/threonine-protein kinase"/>
    <property type="match status" value="1"/>
</dbReference>
<reference evidence="19" key="1">
    <citation type="submission" date="2025-08" db="UniProtKB">
        <authorList>
            <consortium name="RefSeq"/>
        </authorList>
    </citation>
    <scope>IDENTIFICATION</scope>
</reference>
<evidence type="ECO:0000256" key="2">
    <source>
        <dbReference type="ARBA" id="ARBA00022527"/>
    </source>
</evidence>
<evidence type="ECO:0000256" key="15">
    <source>
        <dbReference type="PROSITE-ProRule" id="PRU10141"/>
    </source>
</evidence>
<evidence type="ECO:0000256" key="12">
    <source>
        <dbReference type="ARBA" id="ARBA00023136"/>
    </source>
</evidence>
<dbReference type="InterPro" id="IPR008271">
    <property type="entry name" value="Ser/Thr_kinase_AS"/>
</dbReference>
<evidence type="ECO:0000256" key="5">
    <source>
        <dbReference type="ARBA" id="ARBA00022692"/>
    </source>
</evidence>
<dbReference type="SUPFAM" id="SSF56112">
    <property type="entry name" value="Protein kinase-like (PK-like)"/>
    <property type="match status" value="1"/>
</dbReference>
<keyword evidence="10 15" id="KW-0067">ATP-binding</keyword>
<dbReference type="PROSITE" id="PS50011">
    <property type="entry name" value="PROTEIN_KINASE_DOM"/>
    <property type="match status" value="1"/>
</dbReference>
<dbReference type="GO" id="GO:0016020">
    <property type="term" value="C:membrane"/>
    <property type="evidence" value="ECO:0007669"/>
    <property type="project" value="UniProtKB-SubCell"/>
</dbReference>
<keyword evidence="6" id="KW-0732">Signal</keyword>
<dbReference type="KEGG" id="sind:105174314"/>
<feature type="binding site" evidence="15">
    <location>
        <position position="116"/>
    </location>
    <ligand>
        <name>ATP</name>
        <dbReference type="ChEBI" id="CHEBI:30616"/>
    </ligand>
</feature>
<keyword evidence="12" id="KW-0472">Membrane</keyword>
<comment type="subcellular location">
    <subcellularLocation>
        <location evidence="1">Membrane</location>
        <topology evidence="1">Single-pass membrane protein</topology>
    </subcellularLocation>
</comment>
<dbReference type="InterPro" id="IPR000719">
    <property type="entry name" value="Prot_kinase_dom"/>
</dbReference>
<comment type="similarity">
    <text evidence="16">Belongs to the protein kinase superfamily.</text>
</comment>
<dbReference type="SMART" id="SM00220">
    <property type="entry name" value="S_TKc"/>
    <property type="match status" value="1"/>
</dbReference>
<dbReference type="AlphaFoldDB" id="A0A6I9UA61"/>
<evidence type="ECO:0000256" key="14">
    <source>
        <dbReference type="ARBA" id="ARBA00023180"/>
    </source>
</evidence>
<keyword evidence="2 16" id="KW-0723">Serine/threonine-protein kinase</keyword>
<dbReference type="Gene3D" id="1.10.510.10">
    <property type="entry name" value="Transferase(Phosphotransferase) domain 1"/>
    <property type="match status" value="1"/>
</dbReference>
<evidence type="ECO:0000256" key="7">
    <source>
        <dbReference type="ARBA" id="ARBA00022737"/>
    </source>
</evidence>
<protein>
    <submittedName>
        <fullName evidence="19">Serine/threonine-protein kinase</fullName>
    </submittedName>
</protein>
<dbReference type="PROSITE" id="PS00108">
    <property type="entry name" value="PROTEIN_KINASE_ST"/>
    <property type="match status" value="1"/>
</dbReference>
<proteinExistence type="inferred from homology"/>
<evidence type="ECO:0000256" key="3">
    <source>
        <dbReference type="ARBA" id="ARBA00022553"/>
    </source>
</evidence>
<evidence type="ECO:0000256" key="16">
    <source>
        <dbReference type="RuleBase" id="RU000304"/>
    </source>
</evidence>
<dbReference type="GO" id="GO:0004674">
    <property type="term" value="F:protein serine/threonine kinase activity"/>
    <property type="evidence" value="ECO:0007669"/>
    <property type="project" value="UniProtKB-KW"/>
</dbReference>
<keyword evidence="11" id="KW-1133">Transmembrane helix</keyword>
<sequence length="409" mass="46053">MQFQLVKPRLHKSREYSVDNVNLNMKFTASFFRCFQPSSATLAGDAIEEEEEERYDDSINMNSGTDGRAITNPSFRVFSYDELKAATRGFKNKIGEGGFGSVYKGRLVGNNFIAVKVLSIELETMRGERDFISEIVALSDIKHENLVTLKGCCIDGAQRLLVYDYMENNSISHTFLGAEQNRVKFTWPLRKHVSLGIARGLCYLHEEINPHIVHRDIKASNILLDQNFTPKLADFGLAKLFRDNTSYISTRVAGTLGYLSPEYAYSGHLTRKSDVYSFGVLLLQIVSGQPVVGYNLKYGEHFLVEKAWELYNTKNLLELVDSALKGEFPQEEAVRFLKVGLLCVQETTRLRPAMSEAIKMLSNDIDIEDIDISRPGLVADLMEVKIRQKHSPNFTSSPASSTTGSFQAR</sequence>
<evidence type="ECO:0000256" key="10">
    <source>
        <dbReference type="ARBA" id="ARBA00022840"/>
    </source>
</evidence>
<evidence type="ECO:0000256" key="8">
    <source>
        <dbReference type="ARBA" id="ARBA00022741"/>
    </source>
</evidence>